<organism evidence="1 2">
    <name type="scientific">Mycobacterium leprae</name>
    <dbReference type="NCBI Taxonomy" id="1769"/>
    <lineage>
        <taxon>Bacteria</taxon>
        <taxon>Bacillati</taxon>
        <taxon>Actinomycetota</taxon>
        <taxon>Actinomycetes</taxon>
        <taxon>Mycobacteriales</taxon>
        <taxon>Mycobacteriaceae</taxon>
        <taxon>Mycobacterium</taxon>
    </lineage>
</organism>
<dbReference type="Proteomes" id="UP000249682">
    <property type="component" value="Chromosome"/>
</dbReference>
<dbReference type="AlphaFoldDB" id="A0AAD0P903"/>
<name>A0AAD0P903_MYCLR</name>
<sequence>MNPHDDELFSDVFVAWLLEAGHDLQRIDDYDQITKAFRTRSAGFAVQAAVSPLIAYQNPE</sequence>
<accession>A0AAD0P903</accession>
<protein>
    <submittedName>
        <fullName evidence="1">Uncharacterized protein</fullName>
    </submittedName>
</protein>
<dbReference type="RefSeq" id="WP_041323573.1">
    <property type="nucleotide sequence ID" value="NZ_CP029543.1"/>
</dbReference>
<reference evidence="1 2" key="1">
    <citation type="submission" date="2018-05" db="EMBL/GenBank/DDBJ databases">
        <title>Evolution of small genomes with special reference to Mycobacterium leprae.</title>
        <authorList>
            <person name="Mohanty P.S."/>
            <person name="Bansal A.K."/>
            <person name="Gupta U.D."/>
            <person name="Naaz F."/>
            <person name="Dwivedi V.D."/>
            <person name="Singh H."/>
            <person name="Gupta G."/>
            <person name="Sharma S."/>
            <person name="Arora M."/>
        </authorList>
    </citation>
    <scope>NUCLEOTIDE SEQUENCE [LARGE SCALE GENOMIC DNA]</scope>
    <source>
        <strain evidence="1 2">MRHRU-235-G</strain>
    </source>
</reference>
<proteinExistence type="predicted"/>
<evidence type="ECO:0000313" key="1">
    <source>
        <dbReference type="EMBL" id="AWV48864.1"/>
    </source>
</evidence>
<gene>
    <name evidence="1" type="ORF">DIJ64_14670</name>
</gene>
<evidence type="ECO:0000313" key="2">
    <source>
        <dbReference type="Proteomes" id="UP000249682"/>
    </source>
</evidence>
<dbReference type="EMBL" id="CP029543">
    <property type="protein sequence ID" value="AWV48864.1"/>
    <property type="molecule type" value="Genomic_DNA"/>
</dbReference>